<dbReference type="EMBL" id="DUZY01000001">
    <property type="protein sequence ID" value="DAD18007.1"/>
    <property type="molecule type" value="Genomic_DNA"/>
</dbReference>
<dbReference type="AlphaFoldDB" id="A0A822XCV2"/>
<evidence type="ECO:0000313" key="1">
    <source>
        <dbReference type="EMBL" id="DAD18007.1"/>
    </source>
</evidence>
<gene>
    <name evidence="1" type="ORF">HUJ06_019470</name>
</gene>
<keyword evidence="2" id="KW-1185">Reference proteome</keyword>
<evidence type="ECO:0000313" key="2">
    <source>
        <dbReference type="Proteomes" id="UP000607653"/>
    </source>
</evidence>
<organism evidence="1 2">
    <name type="scientific">Nelumbo nucifera</name>
    <name type="common">Sacred lotus</name>
    <dbReference type="NCBI Taxonomy" id="4432"/>
    <lineage>
        <taxon>Eukaryota</taxon>
        <taxon>Viridiplantae</taxon>
        <taxon>Streptophyta</taxon>
        <taxon>Embryophyta</taxon>
        <taxon>Tracheophyta</taxon>
        <taxon>Spermatophyta</taxon>
        <taxon>Magnoliopsida</taxon>
        <taxon>Proteales</taxon>
        <taxon>Nelumbonaceae</taxon>
        <taxon>Nelumbo</taxon>
    </lineage>
</organism>
<reference evidence="1 2" key="1">
    <citation type="journal article" date="2020" name="Mol. Biol. Evol.">
        <title>Distinct Expression and Methylation Patterns for Genes with Different Fates following a Single Whole-Genome Duplication in Flowering Plants.</title>
        <authorList>
            <person name="Shi T."/>
            <person name="Rahmani R.S."/>
            <person name="Gugger P.F."/>
            <person name="Wang M."/>
            <person name="Li H."/>
            <person name="Zhang Y."/>
            <person name="Li Z."/>
            <person name="Wang Q."/>
            <person name="Van de Peer Y."/>
            <person name="Marchal K."/>
            <person name="Chen J."/>
        </authorList>
    </citation>
    <scope>NUCLEOTIDE SEQUENCE [LARGE SCALE GENOMIC DNA]</scope>
    <source>
        <tissue evidence="1">Leaf</tissue>
    </source>
</reference>
<accession>A0A822XCV2</accession>
<name>A0A822XCV2_NELNU</name>
<comment type="caution">
    <text evidence="1">The sequence shown here is derived from an EMBL/GenBank/DDBJ whole genome shotgun (WGS) entry which is preliminary data.</text>
</comment>
<proteinExistence type="predicted"/>
<dbReference type="Proteomes" id="UP000607653">
    <property type="component" value="Unassembled WGS sequence"/>
</dbReference>
<protein>
    <submittedName>
        <fullName evidence="1">Uncharacterized protein</fullName>
    </submittedName>
</protein>
<sequence>MGGSKELLKHIQFAKVGTCIKELYEMWVRKQWRLSHHGGNELVVEGPNHEFYR</sequence>